<evidence type="ECO:0000313" key="12">
    <source>
        <dbReference type="RefSeq" id="XP_013776983.1"/>
    </source>
</evidence>
<accession>A0ABM1B8J7</accession>
<dbReference type="PANTHER" id="PTHR34930:SF2">
    <property type="entry name" value="MICROTUBULE-ASSOCIATED PROTEIN JUPITER"/>
    <property type="match status" value="1"/>
</dbReference>
<feature type="compositionally biased region" description="Polar residues" evidence="10">
    <location>
        <begin position="155"/>
        <end position="167"/>
    </location>
</feature>
<evidence type="ECO:0000256" key="9">
    <source>
        <dbReference type="ARBA" id="ARBA00023242"/>
    </source>
</evidence>
<dbReference type="Proteomes" id="UP000694941">
    <property type="component" value="Unplaced"/>
</dbReference>
<keyword evidence="6" id="KW-0963">Cytoplasm</keyword>
<feature type="region of interest" description="Disordered" evidence="10">
    <location>
        <begin position="1"/>
        <end position="90"/>
    </location>
</feature>
<comment type="subcellular location">
    <subcellularLocation>
        <location evidence="3">Cytoplasm</location>
        <location evidence="3">Cytoskeleton</location>
        <location evidence="3">Spindle</location>
    </subcellularLocation>
    <subcellularLocation>
        <location evidence="2">Nucleus</location>
    </subcellularLocation>
</comment>
<keyword evidence="7" id="KW-0597">Phosphoprotein</keyword>
<evidence type="ECO:0000256" key="3">
    <source>
        <dbReference type="ARBA" id="ARBA00004186"/>
    </source>
</evidence>
<evidence type="ECO:0000256" key="6">
    <source>
        <dbReference type="ARBA" id="ARBA00022490"/>
    </source>
</evidence>
<dbReference type="PANTHER" id="PTHR34930">
    <property type="entry name" value="GEO05313P1"/>
    <property type="match status" value="1"/>
</dbReference>
<keyword evidence="11" id="KW-1185">Reference proteome</keyword>
<evidence type="ECO:0000256" key="7">
    <source>
        <dbReference type="ARBA" id="ARBA00022553"/>
    </source>
</evidence>
<proteinExistence type="inferred from homology"/>
<evidence type="ECO:0000256" key="1">
    <source>
        <dbReference type="ARBA" id="ARBA00003805"/>
    </source>
</evidence>
<evidence type="ECO:0000256" key="2">
    <source>
        <dbReference type="ARBA" id="ARBA00004123"/>
    </source>
</evidence>
<keyword evidence="9" id="KW-0539">Nucleus</keyword>
<protein>
    <recommendedName>
        <fullName evidence="5">Microtubule-associated protein Jupiter</fullName>
    </recommendedName>
</protein>
<dbReference type="GeneID" id="106461684"/>
<feature type="compositionally biased region" description="Basic and acidic residues" evidence="10">
    <location>
        <begin position="72"/>
        <end position="81"/>
    </location>
</feature>
<sequence>MSPIRGFYHVEIDKVGNGKRRVSKPPGGPSSDIFGPANGHDEHQSRPMKNRMQSNIFGAGDASGNGFTPQRRSFDVGDTQDKLFGSDVTDTTPRKVVDRMKSNVFTGPEPVIRSYSAKKYGPVRRNPITGEVYDDVSKMNGHTNGHMNGRELLNSPISNGDPSSPSDQFIRIRNPPGGKSSGIF</sequence>
<keyword evidence="8" id="KW-0493">Microtubule</keyword>
<gene>
    <name evidence="12" type="primary">LOC106461684</name>
</gene>
<dbReference type="RefSeq" id="XP_013776983.1">
    <property type="nucleotide sequence ID" value="XM_013921529.2"/>
</dbReference>
<evidence type="ECO:0000256" key="4">
    <source>
        <dbReference type="ARBA" id="ARBA00005344"/>
    </source>
</evidence>
<evidence type="ECO:0000313" key="11">
    <source>
        <dbReference type="Proteomes" id="UP000694941"/>
    </source>
</evidence>
<evidence type="ECO:0000256" key="10">
    <source>
        <dbReference type="SAM" id="MobiDB-lite"/>
    </source>
</evidence>
<comment type="similarity">
    <text evidence="4">Belongs to the MAP Jupiter family.</text>
</comment>
<evidence type="ECO:0000256" key="8">
    <source>
        <dbReference type="ARBA" id="ARBA00022701"/>
    </source>
</evidence>
<name>A0ABM1B8J7_LIMPO</name>
<dbReference type="InterPro" id="IPR033335">
    <property type="entry name" value="JUPITER"/>
</dbReference>
<reference evidence="12" key="1">
    <citation type="submission" date="2025-08" db="UniProtKB">
        <authorList>
            <consortium name="RefSeq"/>
        </authorList>
    </citation>
    <scope>IDENTIFICATION</scope>
    <source>
        <tissue evidence="12">Muscle</tissue>
    </source>
</reference>
<dbReference type="Pfam" id="PF17054">
    <property type="entry name" value="JUPITER"/>
    <property type="match status" value="1"/>
</dbReference>
<evidence type="ECO:0000256" key="5">
    <source>
        <dbReference type="ARBA" id="ARBA00021471"/>
    </source>
</evidence>
<organism evidence="11 12">
    <name type="scientific">Limulus polyphemus</name>
    <name type="common">Atlantic horseshoe crab</name>
    <dbReference type="NCBI Taxonomy" id="6850"/>
    <lineage>
        <taxon>Eukaryota</taxon>
        <taxon>Metazoa</taxon>
        <taxon>Ecdysozoa</taxon>
        <taxon>Arthropoda</taxon>
        <taxon>Chelicerata</taxon>
        <taxon>Merostomata</taxon>
        <taxon>Xiphosura</taxon>
        <taxon>Limulidae</taxon>
        <taxon>Limulus</taxon>
    </lineage>
</organism>
<feature type="region of interest" description="Disordered" evidence="10">
    <location>
        <begin position="135"/>
        <end position="184"/>
    </location>
</feature>
<comment type="function">
    <text evidence="1">Binds to all microtubule populations.</text>
</comment>